<dbReference type="GO" id="GO:0015768">
    <property type="term" value="P:maltose transport"/>
    <property type="evidence" value="ECO:0007669"/>
    <property type="project" value="TreeGrafter"/>
</dbReference>
<evidence type="ECO:0000256" key="3">
    <source>
        <dbReference type="ARBA" id="ARBA00022729"/>
    </source>
</evidence>
<feature type="signal peptide" evidence="4">
    <location>
        <begin position="1"/>
        <end position="20"/>
    </location>
</feature>
<keyword evidence="2" id="KW-0813">Transport</keyword>
<dbReference type="Pfam" id="PF13416">
    <property type="entry name" value="SBP_bac_8"/>
    <property type="match status" value="1"/>
</dbReference>
<evidence type="ECO:0000256" key="2">
    <source>
        <dbReference type="ARBA" id="ARBA00022448"/>
    </source>
</evidence>
<dbReference type="GO" id="GO:0055052">
    <property type="term" value="C:ATP-binding cassette (ABC) transporter complex, substrate-binding subunit-containing"/>
    <property type="evidence" value="ECO:0007669"/>
    <property type="project" value="TreeGrafter"/>
</dbReference>
<accession>A0A9X3IQU2</accession>
<gene>
    <name evidence="5" type="ORF">D0502_11025</name>
</gene>
<organism evidence="5 6">
    <name type="scientific">Leuconostoc falkenbergense</name>
    <dbReference type="NCBI Taxonomy" id="2766470"/>
    <lineage>
        <taxon>Bacteria</taxon>
        <taxon>Bacillati</taxon>
        <taxon>Bacillota</taxon>
        <taxon>Bacilli</taxon>
        <taxon>Lactobacillales</taxon>
        <taxon>Lactobacillaceae</taxon>
        <taxon>Leuconostoc</taxon>
    </lineage>
</organism>
<dbReference type="PANTHER" id="PTHR30061:SF50">
    <property type="entry name" value="MALTOSE_MALTODEXTRIN-BINDING PERIPLASMIC PROTEIN"/>
    <property type="match status" value="1"/>
</dbReference>
<dbReference type="AlphaFoldDB" id="A0A9X3IQU2"/>
<feature type="non-terminal residue" evidence="5">
    <location>
        <position position="171"/>
    </location>
</feature>
<dbReference type="RefSeq" id="WP_267287477.1">
    <property type="nucleotide sequence ID" value="NZ_QVOQ01000046.1"/>
</dbReference>
<dbReference type="Proteomes" id="UP001080333">
    <property type="component" value="Unassembled WGS sequence"/>
</dbReference>
<evidence type="ECO:0000256" key="4">
    <source>
        <dbReference type="SAM" id="SignalP"/>
    </source>
</evidence>
<name>A0A9X3IQU2_9LACO</name>
<proteinExistence type="inferred from homology"/>
<evidence type="ECO:0000313" key="6">
    <source>
        <dbReference type="Proteomes" id="UP001080333"/>
    </source>
</evidence>
<dbReference type="PANTHER" id="PTHR30061">
    <property type="entry name" value="MALTOSE-BINDING PERIPLASMIC PROTEIN"/>
    <property type="match status" value="1"/>
</dbReference>
<dbReference type="Gene3D" id="3.40.190.10">
    <property type="entry name" value="Periplasmic binding protein-like II"/>
    <property type="match status" value="2"/>
</dbReference>
<evidence type="ECO:0000313" key="5">
    <source>
        <dbReference type="EMBL" id="MCX7579892.1"/>
    </source>
</evidence>
<keyword evidence="3 4" id="KW-0732">Signal</keyword>
<dbReference type="GO" id="GO:1901982">
    <property type="term" value="F:maltose binding"/>
    <property type="evidence" value="ECO:0007669"/>
    <property type="project" value="TreeGrafter"/>
</dbReference>
<dbReference type="GO" id="GO:0042956">
    <property type="term" value="P:maltodextrin transmembrane transport"/>
    <property type="evidence" value="ECO:0007669"/>
    <property type="project" value="TreeGrafter"/>
</dbReference>
<feature type="chain" id="PRO_5040969794" evidence="4">
    <location>
        <begin position="21"/>
        <end position="171"/>
    </location>
</feature>
<dbReference type="SUPFAM" id="SSF53850">
    <property type="entry name" value="Periplasmic binding protein-like II"/>
    <property type="match status" value="1"/>
</dbReference>
<dbReference type="EMBL" id="QVOQ01000046">
    <property type="protein sequence ID" value="MCX7579892.1"/>
    <property type="molecule type" value="Genomic_DNA"/>
</dbReference>
<comment type="caution">
    <text evidence="5">The sequence shown here is derived from an EMBL/GenBank/DDBJ whole genome shotgun (WGS) entry which is preliminary data.</text>
</comment>
<reference evidence="5" key="1">
    <citation type="submission" date="2018-08" db="EMBL/GenBank/DDBJ databases">
        <title>Draft genome sequences of Leuconostoc spp. and Weissella spp. with biocontrol potential.</title>
        <authorList>
            <person name="Lo R."/>
            <person name="Ho V.T.T."/>
            <person name="Turner M.S."/>
        </authorList>
    </citation>
    <scope>NUCLEOTIDE SEQUENCE</scope>
    <source>
        <strain evidence="5">156</strain>
    </source>
</reference>
<protein>
    <submittedName>
        <fullName evidence="5">Extracellular solute-binding protein</fullName>
    </submittedName>
</protein>
<evidence type="ECO:0000256" key="1">
    <source>
        <dbReference type="ARBA" id="ARBA00008520"/>
    </source>
</evidence>
<comment type="similarity">
    <text evidence="1">Belongs to the bacterial solute-binding protein 1 family.</text>
</comment>
<sequence>MRKMMSVTTGAMVTLLTASTAVGLLSVSIDTPTVSAAKTKKLKLWVDTDTKPTYVQAVKDFEKANPSVKVTIKYTSSTDALKNLQKDPSAAADVFMFPHDQIGSLASQGLIYQNTKYAKSLKSTQISNAMKAASYKGKVYGYPYGIESQVLYYNKTQLGNDDIKSWTSLTS</sequence>
<dbReference type="InterPro" id="IPR006059">
    <property type="entry name" value="SBP"/>
</dbReference>